<feature type="domain" description="NAD-dependent epimerase/dehydratase" evidence="1">
    <location>
        <begin position="2"/>
        <end position="229"/>
    </location>
</feature>
<dbReference type="Gene3D" id="3.40.50.720">
    <property type="entry name" value="NAD(P)-binding Rossmann-like Domain"/>
    <property type="match status" value="1"/>
</dbReference>
<dbReference type="PANTHER" id="PTHR43245:SF51">
    <property type="entry name" value="SHORT CHAIN DEHYDROGENASE_REDUCTASE FAMILY 42E, MEMBER 2"/>
    <property type="match status" value="1"/>
</dbReference>
<protein>
    <submittedName>
        <fullName evidence="2">NAD-dependent epimerase/dehydratase family protein</fullName>
    </submittedName>
</protein>
<proteinExistence type="predicted"/>
<dbReference type="Proteomes" id="UP000006426">
    <property type="component" value="Plasmid pmppla107"/>
</dbReference>
<dbReference type="SUPFAM" id="SSF51735">
    <property type="entry name" value="NAD(P)-binding Rossmann-fold domains"/>
    <property type="match status" value="1"/>
</dbReference>
<dbReference type="InterPro" id="IPR036291">
    <property type="entry name" value="NAD(P)-bd_dom_sf"/>
</dbReference>
<dbReference type="InterPro" id="IPR050177">
    <property type="entry name" value="Lipid_A_modif_metabolic_enz"/>
</dbReference>
<gene>
    <name evidence="2" type="ORF">PLA107_031055</name>
</gene>
<evidence type="ECO:0000259" key="1">
    <source>
        <dbReference type="Pfam" id="PF01370"/>
    </source>
</evidence>
<dbReference type="RefSeq" id="WP_005742094.1">
    <property type="nucleotide sequence ID" value="NZ_CP031226.1"/>
</dbReference>
<dbReference type="EMBL" id="CP031226">
    <property type="protein sequence ID" value="AXH59665.1"/>
    <property type="molecule type" value="Genomic_DNA"/>
</dbReference>
<sequence>MILVTGGTGFLGHNFLGQSLEPCAFTGRNLGKGTRIQLETGHKFMQVDLVSDPLPCLNGFKAIVHSSALSSPWGSWKEFNENNVLATRRLLEQAAQDGVKQFVHISTPSLYFRFKDARDITESEVGASPDLSKSRGLFANHYAYSKYLAELEVLKFQDRMHVTILRPRGIFGKHDTTIFPRVIAMGRGKGIPLPLKGEAVLDVTHVDNVTHAIRLALKGEHRNGQAYNITNGEPQNLMETLDKLSYGLGEPLKMRKVNPKLLMLLGRLGELKGLLTGKEPQLTRYTAGILCFDQTLSIKKAERELGYQPVRSIVDGLKDYAHV</sequence>
<name>A0AAD0PVS8_PSEAV</name>
<dbReference type="Pfam" id="PF01370">
    <property type="entry name" value="Epimerase"/>
    <property type="match status" value="1"/>
</dbReference>
<keyword evidence="2" id="KW-0614">Plasmid</keyword>
<accession>A0AAD0PVS8</accession>
<reference evidence="2 3" key="1">
    <citation type="journal article" date="2011" name="PLoS Pathog.">
        <title>Dynamic evolution of pathogenicity revealed by sequencing and comparative genomics of 19 Pseudomonas syringae isolates.</title>
        <authorList>
            <person name="Baltrus D.A."/>
            <person name="Nishimura M.T."/>
            <person name="Romanchuk A."/>
            <person name="Chang J.H."/>
            <person name="Mukhtar M.S."/>
            <person name="Cherkis K."/>
            <person name="Roach J."/>
            <person name="Grant S.R."/>
            <person name="Jones C.D."/>
            <person name="Dangl J.L."/>
        </authorList>
    </citation>
    <scope>NUCLEOTIDE SEQUENCE [LARGE SCALE GENOMIC DNA]</scope>
    <source>
        <strain evidence="2 3">M301315</strain>
    </source>
</reference>
<geneLocation type="plasmid" evidence="3">
    <name>pmppla107</name>
</geneLocation>
<evidence type="ECO:0000313" key="3">
    <source>
        <dbReference type="Proteomes" id="UP000006426"/>
    </source>
</evidence>
<dbReference type="GeneID" id="39474606"/>
<dbReference type="InterPro" id="IPR001509">
    <property type="entry name" value="Epimerase_deHydtase"/>
</dbReference>
<dbReference type="PANTHER" id="PTHR43245">
    <property type="entry name" value="BIFUNCTIONAL POLYMYXIN RESISTANCE PROTEIN ARNA"/>
    <property type="match status" value="1"/>
</dbReference>
<dbReference type="AlphaFoldDB" id="A0AAD0PVS8"/>
<organism evidence="2 3">
    <name type="scientific">Pseudomonas amygdali pv. lachrymans str. M301315</name>
    <dbReference type="NCBI Taxonomy" id="629260"/>
    <lineage>
        <taxon>Bacteria</taxon>
        <taxon>Pseudomonadati</taxon>
        <taxon>Pseudomonadota</taxon>
        <taxon>Gammaproteobacteria</taxon>
        <taxon>Pseudomonadales</taxon>
        <taxon>Pseudomonadaceae</taxon>
        <taxon>Pseudomonas</taxon>
        <taxon>Pseudomonas amygdali</taxon>
    </lineage>
</organism>
<evidence type="ECO:0000313" key="2">
    <source>
        <dbReference type="EMBL" id="AXH59665.1"/>
    </source>
</evidence>